<comment type="subcellular location">
    <subcellularLocation>
        <location evidence="1">Cytoplasm</location>
    </subcellularLocation>
</comment>
<gene>
    <name evidence="8" type="ORF">G4B88_012486</name>
</gene>
<dbReference type="AlphaFoldDB" id="A0A7J6I6L9"/>
<feature type="region of interest" description="Disordered" evidence="7">
    <location>
        <begin position="1"/>
        <end position="20"/>
    </location>
</feature>
<dbReference type="PANTHER" id="PTHR33347:SF31">
    <property type="entry name" value="PROTEIN SOB FIVE-LIKE 1"/>
    <property type="match status" value="1"/>
</dbReference>
<evidence type="ECO:0000256" key="3">
    <source>
        <dbReference type="ARBA" id="ARBA00022712"/>
    </source>
</evidence>
<comment type="caution">
    <text evidence="8">The sequence shown here is derived from an EMBL/GenBank/DDBJ whole genome shotgun (WGS) entry which is preliminary data.</text>
</comment>
<keyword evidence="3" id="KW-0203">Cytokinin biosynthesis</keyword>
<feature type="compositionally biased region" description="Basic and acidic residues" evidence="7">
    <location>
        <begin position="33"/>
        <end position="50"/>
    </location>
</feature>
<keyword evidence="5" id="KW-0539">Nucleus</keyword>
<evidence type="ECO:0000313" key="9">
    <source>
        <dbReference type="Proteomes" id="UP000583929"/>
    </source>
</evidence>
<evidence type="ECO:0000256" key="7">
    <source>
        <dbReference type="SAM" id="MobiDB-lite"/>
    </source>
</evidence>
<accession>A0A7J6I6L9</accession>
<organism evidence="8 9">
    <name type="scientific">Cannabis sativa</name>
    <name type="common">Hemp</name>
    <name type="synonym">Marijuana</name>
    <dbReference type="NCBI Taxonomy" id="3483"/>
    <lineage>
        <taxon>Eukaryota</taxon>
        <taxon>Viridiplantae</taxon>
        <taxon>Streptophyta</taxon>
        <taxon>Embryophyta</taxon>
        <taxon>Tracheophyta</taxon>
        <taxon>Spermatophyta</taxon>
        <taxon>Magnoliopsida</taxon>
        <taxon>eudicotyledons</taxon>
        <taxon>Gunneridae</taxon>
        <taxon>Pentapetalae</taxon>
        <taxon>rosids</taxon>
        <taxon>fabids</taxon>
        <taxon>Rosales</taxon>
        <taxon>Cannabaceae</taxon>
        <taxon>Cannabis</taxon>
    </lineage>
</organism>
<reference evidence="8 9" key="1">
    <citation type="journal article" date="2020" name="bioRxiv">
        <title>Sequence and annotation of 42 cannabis genomes reveals extensive copy number variation in cannabinoid synthesis and pathogen resistance genes.</title>
        <authorList>
            <person name="Mckernan K.J."/>
            <person name="Helbert Y."/>
            <person name="Kane L.T."/>
            <person name="Ebling H."/>
            <person name="Zhang L."/>
            <person name="Liu B."/>
            <person name="Eaton Z."/>
            <person name="Mclaughlin S."/>
            <person name="Kingan S."/>
            <person name="Baybayan P."/>
            <person name="Concepcion G."/>
            <person name="Jordan M."/>
            <person name="Riva A."/>
            <person name="Barbazuk W."/>
            <person name="Harkins T."/>
        </authorList>
    </citation>
    <scope>NUCLEOTIDE SEQUENCE [LARGE SCALE GENOMIC DNA]</scope>
    <source>
        <strain evidence="9">cv. Jamaican Lion 4</strain>
        <tissue evidence="8">Leaf</tissue>
    </source>
</reference>
<evidence type="ECO:0000313" key="8">
    <source>
        <dbReference type="EMBL" id="KAF4402701.1"/>
    </source>
</evidence>
<protein>
    <submittedName>
        <fullName evidence="8">Uncharacterized protein</fullName>
    </submittedName>
</protein>
<dbReference type="PANTHER" id="PTHR33347">
    <property type="entry name" value="OSJNBA0091C07.3 PROTEIN"/>
    <property type="match status" value="1"/>
</dbReference>
<feature type="compositionally biased region" description="Basic and acidic residues" evidence="7">
    <location>
        <begin position="100"/>
        <end position="126"/>
    </location>
</feature>
<feature type="region of interest" description="Disordered" evidence="7">
    <location>
        <begin position="33"/>
        <end position="76"/>
    </location>
</feature>
<comment type="similarity">
    <text evidence="6">Belongs to the SOFL plant protein family.</text>
</comment>
<evidence type="ECO:0000256" key="2">
    <source>
        <dbReference type="ARBA" id="ARBA00022490"/>
    </source>
</evidence>
<dbReference type="OMA" id="DYNTYEQ"/>
<evidence type="ECO:0000256" key="4">
    <source>
        <dbReference type="ARBA" id="ARBA00022864"/>
    </source>
</evidence>
<dbReference type="OrthoDB" id="1194020at2759"/>
<dbReference type="GO" id="GO:0009736">
    <property type="term" value="P:cytokinin-activated signaling pathway"/>
    <property type="evidence" value="ECO:0007669"/>
    <property type="project" value="UniProtKB-KW"/>
</dbReference>
<evidence type="ECO:0000256" key="5">
    <source>
        <dbReference type="ARBA" id="ARBA00023242"/>
    </source>
</evidence>
<sequence>MESSSHLFGSSEKPTYDTESGWTMYIGSQIQHGVDDRLHENENKPYKGEDFNGESDDSMASDASSGPTLSELGVKERSQISGALRNRVNVLQHSKCSKLGKQEKKRIESRRNTKGEKELEKVRKAESASSQV</sequence>
<proteinExistence type="inferred from homology"/>
<dbReference type="InterPro" id="IPR044670">
    <property type="entry name" value="SOFL"/>
</dbReference>
<keyword evidence="9" id="KW-1185">Reference proteome</keyword>
<dbReference type="Proteomes" id="UP000583929">
    <property type="component" value="Unassembled WGS sequence"/>
</dbReference>
<keyword evidence="2" id="KW-0963">Cytoplasm</keyword>
<evidence type="ECO:0000256" key="1">
    <source>
        <dbReference type="ARBA" id="ARBA00004496"/>
    </source>
</evidence>
<name>A0A7J6I6L9_CANSA</name>
<keyword evidence="4" id="KW-0932">Cytokinin signaling pathway</keyword>
<dbReference type="GO" id="GO:0005737">
    <property type="term" value="C:cytoplasm"/>
    <property type="evidence" value="ECO:0007669"/>
    <property type="project" value="UniProtKB-SubCell"/>
</dbReference>
<dbReference type="GO" id="GO:0009691">
    <property type="term" value="P:cytokinin biosynthetic process"/>
    <property type="evidence" value="ECO:0007669"/>
    <property type="project" value="UniProtKB-KW"/>
</dbReference>
<dbReference type="EMBL" id="JAATIQ010000007">
    <property type="protein sequence ID" value="KAF4402701.1"/>
    <property type="molecule type" value="Genomic_DNA"/>
</dbReference>
<accession>A0A803QQN5</accession>
<evidence type="ECO:0000256" key="6">
    <source>
        <dbReference type="ARBA" id="ARBA00024199"/>
    </source>
</evidence>
<feature type="region of interest" description="Disordered" evidence="7">
    <location>
        <begin position="95"/>
        <end position="132"/>
    </location>
</feature>